<keyword evidence="4 6" id="KW-1133">Transmembrane helix</keyword>
<reference evidence="7" key="1">
    <citation type="submission" date="2022-01" db="EMBL/GenBank/DDBJ databases">
        <title>Draft genome of Methanogenium marinum DSM 15558.</title>
        <authorList>
            <person name="Chen S.-C."/>
            <person name="You Y.-T."/>
        </authorList>
    </citation>
    <scope>NUCLEOTIDE SEQUENCE</scope>
    <source>
        <strain evidence="7">DSM 15558</strain>
    </source>
</reference>
<comment type="caution">
    <text evidence="7">The sequence shown here is derived from an EMBL/GenBank/DDBJ whole genome shotgun (WGS) entry which is preliminary data.</text>
</comment>
<keyword evidence="5 6" id="KW-0472">Membrane</keyword>
<dbReference type="AlphaFoldDB" id="A0A9Q4KRW5"/>
<evidence type="ECO:0000256" key="6">
    <source>
        <dbReference type="SAM" id="Phobius"/>
    </source>
</evidence>
<feature type="transmembrane region" description="Helical" evidence="6">
    <location>
        <begin position="112"/>
        <end position="137"/>
    </location>
</feature>
<dbReference type="EMBL" id="JAKELO010000001">
    <property type="protein sequence ID" value="MDE4907043.1"/>
    <property type="molecule type" value="Genomic_DNA"/>
</dbReference>
<protein>
    <submittedName>
        <fullName evidence="7">Phosphate-starvation-inducible PsiE family protein</fullName>
    </submittedName>
</protein>
<proteinExistence type="predicted"/>
<sequence length="142" mass="15915">MKREYDQIEKKIINILSSGTYLIYVFVAIILLILAALSLLDAITGFRMIMNGLKESGMMEALHAVLLTIVIIEIMETVTGYLRTHTIQIRPILIAGITAMVRRLLFFDTEPLTALLLGEVVLAIIAVLILTIAIIYLEKEEK</sequence>
<accession>A0A9Q4KRW5</accession>
<keyword evidence="8" id="KW-1185">Reference proteome</keyword>
<evidence type="ECO:0000256" key="3">
    <source>
        <dbReference type="ARBA" id="ARBA00022692"/>
    </source>
</evidence>
<evidence type="ECO:0000256" key="4">
    <source>
        <dbReference type="ARBA" id="ARBA00022989"/>
    </source>
</evidence>
<dbReference type="GO" id="GO:0005886">
    <property type="term" value="C:plasma membrane"/>
    <property type="evidence" value="ECO:0007669"/>
    <property type="project" value="UniProtKB-SubCell"/>
</dbReference>
<feature type="transmembrane region" description="Helical" evidence="6">
    <location>
        <begin position="89"/>
        <end position="106"/>
    </location>
</feature>
<name>A0A9Q4KRW5_9EURY</name>
<evidence type="ECO:0000256" key="1">
    <source>
        <dbReference type="ARBA" id="ARBA00004651"/>
    </source>
</evidence>
<dbReference type="Pfam" id="PF06146">
    <property type="entry name" value="PsiE"/>
    <property type="match status" value="1"/>
</dbReference>
<keyword evidence="3 6" id="KW-0812">Transmembrane</keyword>
<evidence type="ECO:0000313" key="7">
    <source>
        <dbReference type="EMBL" id="MDE4907043.1"/>
    </source>
</evidence>
<gene>
    <name evidence="7" type="ORF">L0665_00170</name>
</gene>
<organism evidence="7 8">
    <name type="scientific">Methanogenium marinum</name>
    <dbReference type="NCBI Taxonomy" id="348610"/>
    <lineage>
        <taxon>Archaea</taxon>
        <taxon>Methanobacteriati</taxon>
        <taxon>Methanobacteriota</taxon>
        <taxon>Stenosarchaea group</taxon>
        <taxon>Methanomicrobia</taxon>
        <taxon>Methanomicrobiales</taxon>
        <taxon>Methanomicrobiaceae</taxon>
        <taxon>Methanogenium</taxon>
    </lineage>
</organism>
<dbReference type="RefSeq" id="WP_274923705.1">
    <property type="nucleotide sequence ID" value="NZ_JAKELO010000001.1"/>
</dbReference>
<keyword evidence="2" id="KW-1003">Cell membrane</keyword>
<dbReference type="Proteomes" id="UP001143747">
    <property type="component" value="Unassembled WGS sequence"/>
</dbReference>
<evidence type="ECO:0000256" key="5">
    <source>
        <dbReference type="ARBA" id="ARBA00023136"/>
    </source>
</evidence>
<evidence type="ECO:0000313" key="8">
    <source>
        <dbReference type="Proteomes" id="UP001143747"/>
    </source>
</evidence>
<evidence type="ECO:0000256" key="2">
    <source>
        <dbReference type="ARBA" id="ARBA00022475"/>
    </source>
</evidence>
<feature type="transmembrane region" description="Helical" evidence="6">
    <location>
        <begin position="61"/>
        <end position="82"/>
    </location>
</feature>
<comment type="subcellular location">
    <subcellularLocation>
        <location evidence="1">Cell membrane</location>
        <topology evidence="1">Multi-pass membrane protein</topology>
    </subcellularLocation>
</comment>
<feature type="transmembrane region" description="Helical" evidence="6">
    <location>
        <begin position="21"/>
        <end position="49"/>
    </location>
</feature>
<dbReference type="InterPro" id="IPR020948">
    <property type="entry name" value="P_starv_induced_PsiE-like"/>
</dbReference>